<protein>
    <recommendedName>
        <fullName evidence="1">Phospholipase C/D domain-containing protein</fullName>
    </recommendedName>
</protein>
<evidence type="ECO:0000313" key="3">
    <source>
        <dbReference type="Proteomes" id="UP000238701"/>
    </source>
</evidence>
<feature type="domain" description="Phospholipase C/D" evidence="1">
    <location>
        <begin position="43"/>
        <end position="218"/>
    </location>
</feature>
<evidence type="ECO:0000259" key="1">
    <source>
        <dbReference type="Pfam" id="PF00882"/>
    </source>
</evidence>
<dbReference type="Pfam" id="PF00882">
    <property type="entry name" value="Zn_dep_PLPC"/>
    <property type="match status" value="1"/>
</dbReference>
<organism evidence="2 3">
    <name type="scientific">Candidatus Sulfotelmatobacter kueseliae</name>
    <dbReference type="NCBI Taxonomy" id="2042962"/>
    <lineage>
        <taxon>Bacteria</taxon>
        <taxon>Pseudomonadati</taxon>
        <taxon>Acidobacteriota</taxon>
        <taxon>Terriglobia</taxon>
        <taxon>Terriglobales</taxon>
        <taxon>Candidatus Korobacteraceae</taxon>
        <taxon>Candidatus Sulfotelmatobacter</taxon>
    </lineage>
</organism>
<reference evidence="3" key="1">
    <citation type="submission" date="2018-02" db="EMBL/GenBank/DDBJ databases">
        <authorList>
            <person name="Hausmann B."/>
        </authorList>
    </citation>
    <scope>NUCLEOTIDE SEQUENCE [LARGE SCALE GENOMIC DNA]</scope>
    <source>
        <strain evidence="3">Peat soil MAG SbA1</strain>
    </source>
</reference>
<dbReference type="Proteomes" id="UP000238701">
    <property type="component" value="Unassembled WGS sequence"/>
</dbReference>
<dbReference type="EMBL" id="OMOD01000134">
    <property type="protein sequence ID" value="SPF41879.1"/>
    <property type="molecule type" value="Genomic_DNA"/>
</dbReference>
<evidence type="ECO:0000313" key="2">
    <source>
        <dbReference type="EMBL" id="SPF41879.1"/>
    </source>
</evidence>
<name>A0A2U3KQQ1_9BACT</name>
<accession>A0A2U3KQQ1</accession>
<gene>
    <name evidence="2" type="ORF">SBA1_400024</name>
</gene>
<dbReference type="InterPro" id="IPR029002">
    <property type="entry name" value="PLPC/GPLD1"/>
</dbReference>
<dbReference type="AlphaFoldDB" id="A0A2U3KQQ1"/>
<proteinExistence type="predicted"/>
<sequence>MRHAAMSLGSTGKGWRLLSVRATALLLVVLMCSNGSPAYSVLTHEEIVDLLWTDEIQPLLLKRYPELSEDQLKQAHAYAYGGAVIQDLGYYPFGSKEFSNLVHYVRSGDFVRELLLESQDVNEYAFALGALSHYASDIAGHPAVNQSVAIEYPKLRAKYGKSVRYAQDKTAHLKTEFGFDTVQVAKNRYASQQYHDFIGFQVSKPLLERVFPVVYGVELKDVLTREELAVGSYRFAVSRMIPEMTQVALQTHKKDLMRETPDFAKRKFLYRLSRSDYERQWGKDYVKPGVGTRILSTLLRYMPKIGPFKGLAFNNPTPQTEDLYFKSINTTVDQYRAFLEEVRTDSLVVPNCDLDSGNVTKAAEYSLTDDTYATLLAQLSERKFDRTSPELRDNILQFYSDLSVPIETKKDQPRWQGVLTELDQLKSAAPMPTVAGSLAQ</sequence>